<evidence type="ECO:0000313" key="2">
    <source>
        <dbReference type="Proteomes" id="UP001057074"/>
    </source>
</evidence>
<proteinExistence type="predicted"/>
<accession>A0ACD4AV27</accession>
<sequence length="478" mass="54957">MWPDLSSPSKDSDDGSCSGIFTLDEVNRLKIIQDVVDRRLTTQMAAQRLGISDRQCRRLLSRYRESGPPGMTNRRRGKPSNNQLPDGLAQYALSIIRERYTDFGPTLACEKLAELHDVHLSKETVRSLMVKAGRWLPRKQRAPKIQQPRYRRACCGELIQIDGCDQHWFENLAPACTALVYVDDATSRLMQLRFVKSESTFTYFEATRGYLEKYGKPLALYSDKASVFRINNKNATGGDGYTQFGRAMHELNIQTICANTSSAKGRVERAHLTLQDRLVKELRLRGISSVDAANDFADEFMADYNRRFAKAPRHDFDVHRPLETDDDLDAFFTWREPRRVSKSLTVQYDKVLYLIEDNELSRRAIGKYIEVWHYPDGHKELRLNDAVLPYSTYDRLQEIDQGAVVDNKRLGRTLEFIKLVQDKRDNNRSQALPAGDGPSRRRRKPTEKKSQRSLNNEDMLEALKALQSRSGEIFGPRK</sequence>
<reference evidence="1" key="1">
    <citation type="journal article" date="2022" name="Environ. Microbiol.">
        <title>Transmission of Klebsiella strains and plasmids within and between grey-headed flying fox colonies.</title>
        <authorList>
            <person name="Vezina B."/>
            <person name="Judd L.M."/>
            <person name="McDougall F.K."/>
            <person name="Boardman W.S.J."/>
            <person name="Power M.L."/>
            <person name="Hawkey J."/>
            <person name="Brisse S."/>
            <person name="Monk J.M."/>
            <person name="Holt K.E."/>
            <person name="Wyres K.L."/>
        </authorList>
    </citation>
    <scope>NUCLEOTIDE SEQUENCE</scope>
    <source>
        <strain evidence="1">FF1019</strain>
    </source>
</reference>
<name>A0ACD4AV27_9ENTR</name>
<dbReference type="Proteomes" id="UP001057074">
    <property type="component" value="Chromosome"/>
</dbReference>
<evidence type="ECO:0000313" key="1">
    <source>
        <dbReference type="EMBL" id="USB43644.1"/>
    </source>
</evidence>
<gene>
    <name evidence="1" type="ORF">KU660_12560</name>
</gene>
<keyword evidence="2" id="KW-1185">Reference proteome</keyword>
<protein>
    <submittedName>
        <fullName evidence="1">ISNCY family transposase</fullName>
    </submittedName>
</protein>
<dbReference type="EMBL" id="CP077823">
    <property type="protein sequence ID" value="USB43644.1"/>
    <property type="molecule type" value="Genomic_DNA"/>
</dbReference>
<organism evidence="1 2">
    <name type="scientific">Klebsiella africana</name>
    <dbReference type="NCBI Taxonomy" id="2489010"/>
    <lineage>
        <taxon>Bacteria</taxon>
        <taxon>Pseudomonadati</taxon>
        <taxon>Pseudomonadota</taxon>
        <taxon>Gammaproteobacteria</taxon>
        <taxon>Enterobacterales</taxon>
        <taxon>Enterobacteriaceae</taxon>
        <taxon>Klebsiella/Raoultella group</taxon>
        <taxon>Klebsiella</taxon>
    </lineage>
</organism>